<keyword evidence="1" id="KW-0812">Transmembrane</keyword>
<dbReference type="Proteomes" id="UP000799536">
    <property type="component" value="Unassembled WGS sequence"/>
</dbReference>
<keyword evidence="3" id="KW-1185">Reference proteome</keyword>
<proteinExistence type="predicted"/>
<keyword evidence="1" id="KW-0472">Membrane</keyword>
<evidence type="ECO:0000313" key="3">
    <source>
        <dbReference type="Proteomes" id="UP000799536"/>
    </source>
</evidence>
<organism evidence="2 3">
    <name type="scientific">Delitschia confertaspora ATCC 74209</name>
    <dbReference type="NCBI Taxonomy" id="1513339"/>
    <lineage>
        <taxon>Eukaryota</taxon>
        <taxon>Fungi</taxon>
        <taxon>Dikarya</taxon>
        <taxon>Ascomycota</taxon>
        <taxon>Pezizomycotina</taxon>
        <taxon>Dothideomycetes</taxon>
        <taxon>Pleosporomycetidae</taxon>
        <taxon>Pleosporales</taxon>
        <taxon>Delitschiaceae</taxon>
        <taxon>Delitschia</taxon>
    </lineage>
</organism>
<comment type="caution">
    <text evidence="2">The sequence shown here is derived from an EMBL/GenBank/DDBJ whole genome shotgun (WGS) entry which is preliminary data.</text>
</comment>
<reference evidence="2" key="1">
    <citation type="journal article" date="2020" name="Stud. Mycol.">
        <title>101 Dothideomycetes genomes: a test case for predicting lifestyles and emergence of pathogens.</title>
        <authorList>
            <person name="Haridas S."/>
            <person name="Albert R."/>
            <person name="Binder M."/>
            <person name="Bloem J."/>
            <person name="Labutti K."/>
            <person name="Salamov A."/>
            <person name="Andreopoulos B."/>
            <person name="Baker S."/>
            <person name="Barry K."/>
            <person name="Bills G."/>
            <person name="Bluhm B."/>
            <person name="Cannon C."/>
            <person name="Castanera R."/>
            <person name="Culley D."/>
            <person name="Daum C."/>
            <person name="Ezra D."/>
            <person name="Gonzalez J."/>
            <person name="Henrissat B."/>
            <person name="Kuo A."/>
            <person name="Liang C."/>
            <person name="Lipzen A."/>
            <person name="Lutzoni F."/>
            <person name="Magnuson J."/>
            <person name="Mondo S."/>
            <person name="Nolan M."/>
            <person name="Ohm R."/>
            <person name="Pangilinan J."/>
            <person name="Park H.-J."/>
            <person name="Ramirez L."/>
            <person name="Alfaro M."/>
            <person name="Sun H."/>
            <person name="Tritt A."/>
            <person name="Yoshinaga Y."/>
            <person name="Zwiers L.-H."/>
            <person name="Turgeon B."/>
            <person name="Goodwin S."/>
            <person name="Spatafora J."/>
            <person name="Crous P."/>
            <person name="Grigoriev I."/>
        </authorList>
    </citation>
    <scope>NUCLEOTIDE SEQUENCE</scope>
    <source>
        <strain evidence="2">ATCC 74209</strain>
    </source>
</reference>
<accession>A0A9P4JDV8</accession>
<keyword evidence="1" id="KW-1133">Transmembrane helix</keyword>
<sequence>MAYNLLVIIVYFAIPLYLACTYISVLALISLSTLLIAYIYRLYLYLFHQDLYPSPPLITPIQVTAFNIPLFTLHFTQNFPFILSLYISLKSKPPSNFDNCFIPT</sequence>
<dbReference type="AlphaFoldDB" id="A0A9P4JDV8"/>
<evidence type="ECO:0000256" key="1">
    <source>
        <dbReference type="SAM" id="Phobius"/>
    </source>
</evidence>
<feature type="transmembrane region" description="Helical" evidence="1">
    <location>
        <begin position="6"/>
        <end position="39"/>
    </location>
</feature>
<dbReference type="EMBL" id="ML994236">
    <property type="protein sequence ID" value="KAF2197425.1"/>
    <property type="molecule type" value="Genomic_DNA"/>
</dbReference>
<protein>
    <submittedName>
        <fullName evidence="2">Uncharacterized protein</fullName>
    </submittedName>
</protein>
<evidence type="ECO:0000313" key="2">
    <source>
        <dbReference type="EMBL" id="KAF2197425.1"/>
    </source>
</evidence>
<gene>
    <name evidence="2" type="ORF">GQ43DRAFT_206641</name>
</gene>
<name>A0A9P4JDV8_9PLEO</name>